<evidence type="ECO:0000313" key="2">
    <source>
        <dbReference type="Proteomes" id="UP000095200"/>
    </source>
</evidence>
<dbReference type="SUPFAM" id="SSF54285">
    <property type="entry name" value="MoaD/ThiS"/>
    <property type="match status" value="1"/>
</dbReference>
<dbReference type="AlphaFoldDB" id="A0A194AH30"/>
<reference evidence="2" key="1">
    <citation type="submission" date="2016-06" db="EMBL/GenBank/DDBJ databases">
        <title>Draft genome sequence of Desulfoplanes formicivorans strain Pf12B.</title>
        <authorList>
            <person name="Watanabe M."/>
            <person name="Kojima H."/>
            <person name="Fukui M."/>
        </authorList>
    </citation>
    <scope>NUCLEOTIDE SEQUENCE [LARGE SCALE GENOMIC DNA]</scope>
    <source>
        <strain evidence="2">Pf12B</strain>
    </source>
</reference>
<dbReference type="OrthoDB" id="5460212at2"/>
<dbReference type="RefSeq" id="WP_069857582.1">
    <property type="nucleotide sequence ID" value="NZ_BDFE01000009.1"/>
</dbReference>
<dbReference type="InterPro" id="IPR012675">
    <property type="entry name" value="Beta-grasp_dom_sf"/>
</dbReference>
<organism evidence="1 2">
    <name type="scientific">Desulfoplanes formicivorans</name>
    <dbReference type="NCBI Taxonomy" id="1592317"/>
    <lineage>
        <taxon>Bacteria</taxon>
        <taxon>Pseudomonadati</taxon>
        <taxon>Thermodesulfobacteriota</taxon>
        <taxon>Desulfovibrionia</taxon>
        <taxon>Desulfovibrionales</taxon>
        <taxon>Desulfoplanaceae</taxon>
        <taxon>Desulfoplanes</taxon>
    </lineage>
</organism>
<keyword evidence="2" id="KW-1185">Reference proteome</keyword>
<evidence type="ECO:0008006" key="3">
    <source>
        <dbReference type="Google" id="ProtNLM"/>
    </source>
</evidence>
<dbReference type="Proteomes" id="UP000095200">
    <property type="component" value="Unassembled WGS sequence"/>
</dbReference>
<dbReference type="STRING" id="1592317.DPF_0775"/>
<gene>
    <name evidence="1" type="ORF">DPF_0775</name>
</gene>
<dbReference type="InterPro" id="IPR016155">
    <property type="entry name" value="Mopterin_synth/thiamin_S_b"/>
</dbReference>
<evidence type="ECO:0000313" key="1">
    <source>
        <dbReference type="EMBL" id="GAU08074.1"/>
    </source>
</evidence>
<proteinExistence type="predicted"/>
<dbReference type="EMBL" id="BDFE01000009">
    <property type="protein sequence ID" value="GAU08074.1"/>
    <property type="molecule type" value="Genomic_DNA"/>
</dbReference>
<dbReference type="Gene3D" id="3.10.20.30">
    <property type="match status" value="1"/>
</dbReference>
<protein>
    <recommendedName>
        <fullName evidence="3">Thiamine biosynthesis protein ThiS</fullName>
    </recommendedName>
</protein>
<accession>A0A194AH30</accession>
<sequence>MVEVIIEPDNIRLSFPKINSVLQLLHRIDRKPGHVLVIRDGQLLTPDRKIGPHDTVIVRDVVSRG</sequence>
<comment type="caution">
    <text evidence="1">The sequence shown here is derived from an EMBL/GenBank/DDBJ whole genome shotgun (WGS) entry which is preliminary data.</text>
</comment>
<name>A0A194AH30_9BACT</name>